<evidence type="ECO:0000256" key="1">
    <source>
        <dbReference type="SAM" id="MobiDB-lite"/>
    </source>
</evidence>
<dbReference type="EMBL" id="JARKIF010000030">
    <property type="protein sequence ID" value="KAJ7612750.1"/>
    <property type="molecule type" value="Genomic_DNA"/>
</dbReference>
<proteinExistence type="predicted"/>
<evidence type="ECO:0000313" key="2">
    <source>
        <dbReference type="EMBL" id="KAJ7612750.1"/>
    </source>
</evidence>
<feature type="compositionally biased region" description="Polar residues" evidence="1">
    <location>
        <begin position="105"/>
        <end position="114"/>
    </location>
</feature>
<keyword evidence="3" id="KW-1185">Reference proteome</keyword>
<reference evidence="2" key="1">
    <citation type="submission" date="2023-03" db="EMBL/GenBank/DDBJ databases">
        <title>Massive genome expansion in bonnet fungi (Mycena s.s.) driven by repeated elements and novel gene families across ecological guilds.</title>
        <authorList>
            <consortium name="Lawrence Berkeley National Laboratory"/>
            <person name="Harder C.B."/>
            <person name="Miyauchi S."/>
            <person name="Viragh M."/>
            <person name="Kuo A."/>
            <person name="Thoen E."/>
            <person name="Andreopoulos B."/>
            <person name="Lu D."/>
            <person name="Skrede I."/>
            <person name="Drula E."/>
            <person name="Henrissat B."/>
            <person name="Morin E."/>
            <person name="Kohler A."/>
            <person name="Barry K."/>
            <person name="LaButti K."/>
            <person name="Morin E."/>
            <person name="Salamov A."/>
            <person name="Lipzen A."/>
            <person name="Mereny Z."/>
            <person name="Hegedus B."/>
            <person name="Baldrian P."/>
            <person name="Stursova M."/>
            <person name="Weitz H."/>
            <person name="Taylor A."/>
            <person name="Grigoriev I.V."/>
            <person name="Nagy L.G."/>
            <person name="Martin F."/>
            <person name="Kauserud H."/>
        </authorList>
    </citation>
    <scope>NUCLEOTIDE SEQUENCE</scope>
    <source>
        <strain evidence="2">9284</strain>
    </source>
</reference>
<comment type="caution">
    <text evidence="2">The sequence shown here is derived from an EMBL/GenBank/DDBJ whole genome shotgun (WGS) entry which is preliminary data.</text>
</comment>
<gene>
    <name evidence="2" type="ORF">FB45DRAFT_939696</name>
</gene>
<sequence>MQLDPAAQQGVLCSTQRHPESTERVLGPVGTMVAIEYKENSHRSKHPKHRDLHSRHGDDTRAPLATVNSTEDQLRELTEALDHEKRKRRKAEKRARKARKAQAATSGGNATSPSVADGSIERPRQASKVPMSTIRSHLGYDKPKWNAFRLYIQRALHTARLDWSSDWRAQDSTHLGAVWNVVIQDDAFPEAKRFKNLWGIERVAKQYWDSINNYQRDMQNPNSYRRLHAANRATQQVPDRSPSPIPSTSAPTAGPARPHLRRIDSSDAESESEHRAGGDDRGEDVDMREDQGGNDVESEDD</sequence>
<protein>
    <submittedName>
        <fullName evidence="2">Uncharacterized protein</fullName>
    </submittedName>
</protein>
<dbReference type="AlphaFoldDB" id="A0AAD7FD01"/>
<evidence type="ECO:0000313" key="3">
    <source>
        <dbReference type="Proteomes" id="UP001221142"/>
    </source>
</evidence>
<feature type="compositionally biased region" description="Basic and acidic residues" evidence="1">
    <location>
        <begin position="261"/>
        <end position="291"/>
    </location>
</feature>
<feature type="region of interest" description="Disordered" evidence="1">
    <location>
        <begin position="1"/>
        <end position="131"/>
    </location>
</feature>
<feature type="compositionally biased region" description="Low complexity" evidence="1">
    <location>
        <begin position="240"/>
        <end position="257"/>
    </location>
</feature>
<name>A0AAD7FD01_9AGAR</name>
<dbReference type="Proteomes" id="UP001221142">
    <property type="component" value="Unassembled WGS sequence"/>
</dbReference>
<feature type="region of interest" description="Disordered" evidence="1">
    <location>
        <begin position="231"/>
        <end position="301"/>
    </location>
</feature>
<feature type="compositionally biased region" description="Basic residues" evidence="1">
    <location>
        <begin position="85"/>
        <end position="100"/>
    </location>
</feature>
<feature type="compositionally biased region" description="Basic residues" evidence="1">
    <location>
        <begin position="43"/>
        <end position="53"/>
    </location>
</feature>
<feature type="compositionally biased region" description="Basic and acidic residues" evidence="1">
    <location>
        <begin position="72"/>
        <end position="84"/>
    </location>
</feature>
<accession>A0AAD7FD01</accession>
<organism evidence="2 3">
    <name type="scientific">Roridomyces roridus</name>
    <dbReference type="NCBI Taxonomy" id="1738132"/>
    <lineage>
        <taxon>Eukaryota</taxon>
        <taxon>Fungi</taxon>
        <taxon>Dikarya</taxon>
        <taxon>Basidiomycota</taxon>
        <taxon>Agaricomycotina</taxon>
        <taxon>Agaricomycetes</taxon>
        <taxon>Agaricomycetidae</taxon>
        <taxon>Agaricales</taxon>
        <taxon>Marasmiineae</taxon>
        <taxon>Mycenaceae</taxon>
        <taxon>Roridomyces</taxon>
    </lineage>
</organism>